<accession>A0A8S5N3Y6</accession>
<sequence length="80" mass="9177">MSSASVRFGTKAYVCARYFLRPGKCFKYMDQRGEDTTEHIYEVMALYPYCVLLRDTRNGVRTCPGYNTLSLMLRGSEASE</sequence>
<evidence type="ECO:0000313" key="1">
    <source>
        <dbReference type="EMBL" id="DAD89039.1"/>
    </source>
</evidence>
<dbReference type="EMBL" id="BK015052">
    <property type="protein sequence ID" value="DAD89039.1"/>
    <property type="molecule type" value="Genomic_DNA"/>
</dbReference>
<name>A0A8S5N3Y6_9CAUD</name>
<proteinExistence type="predicted"/>
<protein>
    <submittedName>
        <fullName evidence="1">Uncharacterized protein</fullName>
    </submittedName>
</protein>
<organism evidence="1">
    <name type="scientific">Siphoviridae sp. ctv0N24</name>
    <dbReference type="NCBI Taxonomy" id="2826509"/>
    <lineage>
        <taxon>Viruses</taxon>
        <taxon>Duplodnaviria</taxon>
        <taxon>Heunggongvirae</taxon>
        <taxon>Uroviricota</taxon>
        <taxon>Caudoviricetes</taxon>
    </lineage>
</organism>
<reference evidence="1" key="1">
    <citation type="journal article" date="2021" name="Proc. Natl. Acad. Sci. U.S.A.">
        <title>A Catalog of Tens of Thousands of Viruses from Human Metagenomes Reveals Hidden Associations with Chronic Diseases.</title>
        <authorList>
            <person name="Tisza M.J."/>
            <person name="Buck C.B."/>
        </authorList>
    </citation>
    <scope>NUCLEOTIDE SEQUENCE</scope>
    <source>
        <strain evidence="1">Ctv0N24</strain>
    </source>
</reference>